<keyword evidence="1" id="KW-1133">Transmembrane helix</keyword>
<reference evidence="2 3" key="1">
    <citation type="submission" date="2022-10" db="EMBL/GenBank/DDBJ databases">
        <title>Evolutionary Diversification of Methanotrophic Ca. Methanophagales (ANME-1) and Their Expansive Virome.</title>
        <authorList>
            <person name="Laso-Perez R."/>
            <person name="Wu F."/>
            <person name="Cremiere A."/>
            <person name="Speth D.R."/>
            <person name="Magyar J.S."/>
            <person name="Krupovic M."/>
            <person name="Orphan V.J."/>
        </authorList>
    </citation>
    <scope>NUCLEOTIDE SEQUENCE [LARGE SCALE GENOMIC DNA]</scope>
</reference>
<keyword evidence="3" id="KW-1185">Reference proteome</keyword>
<keyword evidence="1" id="KW-0812">Transmembrane</keyword>
<feature type="transmembrane region" description="Helical" evidence="1">
    <location>
        <begin position="42"/>
        <end position="66"/>
    </location>
</feature>
<gene>
    <name evidence="2" type="ORF">NNKAGPMP_00036</name>
</gene>
<evidence type="ECO:0000256" key="1">
    <source>
        <dbReference type="SAM" id="Phobius"/>
    </source>
</evidence>
<evidence type="ECO:0000313" key="2">
    <source>
        <dbReference type="EMBL" id="WAE39672.1"/>
    </source>
</evidence>
<evidence type="ECO:0000313" key="3">
    <source>
        <dbReference type="Proteomes" id="UP001156932"/>
    </source>
</evidence>
<keyword evidence="1" id="KW-0472">Membrane</keyword>
<organism evidence="2 3">
    <name type="scientific">Methanophagales virus GBV303</name>
    <dbReference type="NCBI Taxonomy" id="2986514"/>
    <lineage>
        <taxon>Viruses</taxon>
        <taxon>Viruses incertae sedis</taxon>
        <taxon>Itzamnaviridae</taxon>
        <taxon>Demiitzamnavirus</taxon>
        <taxon>Demiitzamnavirus mexicoense</taxon>
    </lineage>
</organism>
<sequence length="75" mass="8137">MEWSRLRDKLRKGEWYAFSAVCFLAGVVAGKGITVLGRAEPVFALTAVGAVLLAYWLALLTATIIAEIKEAPKTI</sequence>
<accession>A0A9E9AA97</accession>
<protein>
    <submittedName>
        <fullName evidence="2">Uncharacterized protein</fullName>
    </submittedName>
</protein>
<dbReference type="EMBL" id="OP880254">
    <property type="protein sequence ID" value="WAE39672.1"/>
    <property type="molecule type" value="Genomic_DNA"/>
</dbReference>
<dbReference type="Proteomes" id="UP001156932">
    <property type="component" value="Segment"/>
</dbReference>
<feature type="transmembrane region" description="Helical" evidence="1">
    <location>
        <begin position="15"/>
        <end position="36"/>
    </location>
</feature>
<proteinExistence type="predicted"/>
<name>A0A9E9AA97_9VIRU</name>